<dbReference type="GO" id="GO:0009378">
    <property type="term" value="F:four-way junction helicase activity"/>
    <property type="evidence" value="ECO:0007669"/>
    <property type="project" value="TreeGrafter"/>
</dbReference>
<dbReference type="SMART" id="SM00490">
    <property type="entry name" value="HELICc"/>
    <property type="match status" value="1"/>
</dbReference>
<dbReference type="GO" id="GO:0016787">
    <property type="term" value="F:hydrolase activity"/>
    <property type="evidence" value="ECO:0007669"/>
    <property type="project" value="UniProtKB-KW"/>
</dbReference>
<reference evidence="11" key="1">
    <citation type="submission" date="2020-07" db="EMBL/GenBank/DDBJ databases">
        <title>The High-quality genome of the commercially important snow crab, Chionoecetes opilio.</title>
        <authorList>
            <person name="Jeong J.-H."/>
            <person name="Ryu S."/>
        </authorList>
    </citation>
    <scope>NUCLEOTIDE SEQUENCE</scope>
    <source>
        <strain evidence="11">MADBK_172401_WGS</strain>
        <tissue evidence="11">Digestive gland</tissue>
    </source>
</reference>
<dbReference type="GO" id="GO:0005737">
    <property type="term" value="C:cytoplasm"/>
    <property type="evidence" value="ECO:0007669"/>
    <property type="project" value="TreeGrafter"/>
</dbReference>
<evidence type="ECO:0000256" key="4">
    <source>
        <dbReference type="ARBA" id="ARBA00022806"/>
    </source>
</evidence>
<dbReference type="Gene3D" id="3.40.50.300">
    <property type="entry name" value="P-loop containing nucleotide triphosphate hydrolases"/>
    <property type="match status" value="2"/>
</dbReference>
<evidence type="ECO:0000313" key="11">
    <source>
        <dbReference type="EMBL" id="KAG0716014.1"/>
    </source>
</evidence>
<name>A0A8J5CMM4_CHIOP</name>
<dbReference type="EMBL" id="JACEEZ010019160">
    <property type="protein sequence ID" value="KAG0716014.1"/>
    <property type="molecule type" value="Genomic_DNA"/>
</dbReference>
<dbReference type="AlphaFoldDB" id="A0A8J5CMM4"/>
<dbReference type="Proteomes" id="UP000770661">
    <property type="component" value="Unassembled WGS sequence"/>
</dbReference>
<dbReference type="GO" id="GO:0043138">
    <property type="term" value="F:3'-5' DNA helicase activity"/>
    <property type="evidence" value="ECO:0007669"/>
    <property type="project" value="UniProtKB-EC"/>
</dbReference>
<dbReference type="SUPFAM" id="SSF52540">
    <property type="entry name" value="P-loop containing nucleoside triphosphate hydrolases"/>
    <property type="match status" value="1"/>
</dbReference>
<dbReference type="Pfam" id="PF00270">
    <property type="entry name" value="DEAD"/>
    <property type="match status" value="1"/>
</dbReference>
<dbReference type="InterPro" id="IPR004589">
    <property type="entry name" value="DNA_helicase_ATP-dep_RecQ"/>
</dbReference>
<dbReference type="PROSITE" id="PS51192">
    <property type="entry name" value="HELICASE_ATP_BIND_1"/>
    <property type="match status" value="1"/>
</dbReference>
<comment type="caution">
    <text evidence="11">The sequence shown here is derived from an EMBL/GenBank/DDBJ whole genome shotgun (WGS) entry which is preliminary data.</text>
</comment>
<evidence type="ECO:0000256" key="5">
    <source>
        <dbReference type="ARBA" id="ARBA00022840"/>
    </source>
</evidence>
<dbReference type="PANTHER" id="PTHR13710:SF120">
    <property type="entry name" value="BIFUNCTIONAL 3'-5' EXONUCLEASE_ATP-DEPENDENT HELICASE WRN"/>
    <property type="match status" value="1"/>
</dbReference>
<evidence type="ECO:0000256" key="6">
    <source>
        <dbReference type="ARBA" id="ARBA00034617"/>
    </source>
</evidence>
<dbReference type="NCBIfam" id="TIGR00614">
    <property type="entry name" value="recQ_fam"/>
    <property type="match status" value="1"/>
</dbReference>
<proteinExistence type="inferred from homology"/>
<comment type="catalytic activity">
    <reaction evidence="6">
        <text>Couples ATP hydrolysis with the unwinding of duplex DNA by translocating in the 3'-5' direction.</text>
        <dbReference type="EC" id="5.6.2.4"/>
    </reaction>
</comment>
<dbReference type="PANTHER" id="PTHR13710">
    <property type="entry name" value="DNA HELICASE RECQ FAMILY MEMBER"/>
    <property type="match status" value="1"/>
</dbReference>
<evidence type="ECO:0000313" key="12">
    <source>
        <dbReference type="Proteomes" id="UP000770661"/>
    </source>
</evidence>
<dbReference type="PROSITE" id="PS51194">
    <property type="entry name" value="HELICASE_CTER"/>
    <property type="match status" value="1"/>
</dbReference>
<protein>
    <recommendedName>
        <fullName evidence="7">DNA 3'-5' helicase</fullName>
        <ecNumber evidence="7">5.6.2.4</ecNumber>
    </recommendedName>
</protein>
<comment type="similarity">
    <text evidence="1">Belongs to the helicase family. RecQ subfamily.</text>
</comment>
<evidence type="ECO:0000259" key="10">
    <source>
        <dbReference type="PROSITE" id="PS51194"/>
    </source>
</evidence>
<feature type="region of interest" description="Disordered" evidence="8">
    <location>
        <begin position="1"/>
        <end position="62"/>
    </location>
</feature>
<feature type="domain" description="Helicase C-terminal" evidence="10">
    <location>
        <begin position="283"/>
        <end position="412"/>
    </location>
</feature>
<dbReference type="OrthoDB" id="6372928at2759"/>
<dbReference type="InterPro" id="IPR014001">
    <property type="entry name" value="Helicase_ATP-bd"/>
</dbReference>
<dbReference type="InterPro" id="IPR027417">
    <property type="entry name" value="P-loop_NTPase"/>
</dbReference>
<dbReference type="GO" id="GO:0005654">
    <property type="term" value="C:nucleoplasm"/>
    <property type="evidence" value="ECO:0007669"/>
    <property type="project" value="TreeGrafter"/>
</dbReference>
<sequence>MDAEDEITEATEALLEDDWDEDDDFFEGALEDEANDDSQATQHPTSALLEEEDVLPEGVPPPSEEHVKVLKNCFGHAAFRPMQWKIIHAVLQKKDNCVVMATGYGKSLCFQFPSVYLGGVTVVVSPLISLMQDQVLALQAMNIPACFLGSGQTNKNEVYSNMFQGDYRVVYVTPEFIEACTGILEDLMKKVGIMLFAVDEAHCLSQWGHDFRASYRHETWLNKENLPCCSNFGCDSNSNTVRAEGHLLCAEPEVRHPVVTVTSFDRPNLYLEVKLKSKSIMEDLLPLMVRDERGNYLPDGSTIIYCATKKTTEAVASELTVAGVKCEMYHAGMSQQNRVTAHQRFSFDKANLIVATIAFGMGINKPDVRRVIHYGAPGSPEAYYQEIGRAGRDGLPATCTVFYGTGDHNVQR</sequence>
<evidence type="ECO:0000256" key="8">
    <source>
        <dbReference type="SAM" id="MobiDB-lite"/>
    </source>
</evidence>
<keyword evidence="2" id="KW-0547">Nucleotide-binding</keyword>
<evidence type="ECO:0000256" key="1">
    <source>
        <dbReference type="ARBA" id="ARBA00005446"/>
    </source>
</evidence>
<dbReference type="GO" id="GO:0005524">
    <property type="term" value="F:ATP binding"/>
    <property type="evidence" value="ECO:0007669"/>
    <property type="project" value="UniProtKB-KW"/>
</dbReference>
<dbReference type="GO" id="GO:0000723">
    <property type="term" value="P:telomere maintenance"/>
    <property type="evidence" value="ECO:0007669"/>
    <property type="project" value="TreeGrafter"/>
</dbReference>
<dbReference type="GO" id="GO:0005694">
    <property type="term" value="C:chromosome"/>
    <property type="evidence" value="ECO:0007669"/>
    <property type="project" value="TreeGrafter"/>
</dbReference>
<dbReference type="CDD" id="cd18794">
    <property type="entry name" value="SF2_C_RecQ"/>
    <property type="match status" value="1"/>
</dbReference>
<dbReference type="SMART" id="SM00487">
    <property type="entry name" value="DEXDc"/>
    <property type="match status" value="1"/>
</dbReference>
<evidence type="ECO:0000256" key="2">
    <source>
        <dbReference type="ARBA" id="ARBA00022741"/>
    </source>
</evidence>
<keyword evidence="5" id="KW-0067">ATP-binding</keyword>
<keyword evidence="4 11" id="KW-0347">Helicase</keyword>
<dbReference type="EC" id="5.6.2.4" evidence="7"/>
<dbReference type="InterPro" id="IPR001650">
    <property type="entry name" value="Helicase_C-like"/>
</dbReference>
<accession>A0A8J5CMM4</accession>
<dbReference type="GO" id="GO:0000724">
    <property type="term" value="P:double-strand break repair via homologous recombination"/>
    <property type="evidence" value="ECO:0007669"/>
    <property type="project" value="TreeGrafter"/>
</dbReference>
<evidence type="ECO:0000256" key="7">
    <source>
        <dbReference type="ARBA" id="ARBA00034808"/>
    </source>
</evidence>
<gene>
    <name evidence="11" type="primary">WRN</name>
    <name evidence="11" type="ORF">GWK47_010594</name>
</gene>
<keyword evidence="12" id="KW-1185">Reference proteome</keyword>
<evidence type="ECO:0000259" key="9">
    <source>
        <dbReference type="PROSITE" id="PS51192"/>
    </source>
</evidence>
<organism evidence="11 12">
    <name type="scientific">Chionoecetes opilio</name>
    <name type="common">Atlantic snow crab</name>
    <name type="synonym">Cancer opilio</name>
    <dbReference type="NCBI Taxonomy" id="41210"/>
    <lineage>
        <taxon>Eukaryota</taxon>
        <taxon>Metazoa</taxon>
        <taxon>Ecdysozoa</taxon>
        <taxon>Arthropoda</taxon>
        <taxon>Crustacea</taxon>
        <taxon>Multicrustacea</taxon>
        <taxon>Malacostraca</taxon>
        <taxon>Eumalacostraca</taxon>
        <taxon>Eucarida</taxon>
        <taxon>Decapoda</taxon>
        <taxon>Pleocyemata</taxon>
        <taxon>Brachyura</taxon>
        <taxon>Eubrachyura</taxon>
        <taxon>Majoidea</taxon>
        <taxon>Majidae</taxon>
        <taxon>Chionoecetes</taxon>
    </lineage>
</organism>
<dbReference type="Pfam" id="PF00271">
    <property type="entry name" value="Helicase_C"/>
    <property type="match status" value="1"/>
</dbReference>
<feature type="domain" description="Helicase ATP-binding" evidence="9">
    <location>
        <begin position="87"/>
        <end position="281"/>
    </location>
</feature>
<dbReference type="GO" id="GO:0003676">
    <property type="term" value="F:nucleic acid binding"/>
    <property type="evidence" value="ECO:0007669"/>
    <property type="project" value="InterPro"/>
</dbReference>
<evidence type="ECO:0000256" key="3">
    <source>
        <dbReference type="ARBA" id="ARBA00022801"/>
    </source>
</evidence>
<keyword evidence="3" id="KW-0378">Hydrolase</keyword>
<dbReference type="InterPro" id="IPR011545">
    <property type="entry name" value="DEAD/DEAH_box_helicase_dom"/>
</dbReference>
<feature type="compositionally biased region" description="Acidic residues" evidence="8">
    <location>
        <begin position="1"/>
        <end position="36"/>
    </location>
</feature>